<dbReference type="SUPFAM" id="SSF48403">
    <property type="entry name" value="Ankyrin repeat"/>
    <property type="match status" value="1"/>
</dbReference>
<organism evidence="4 5">
    <name type="scientific">Apodospora peruviana</name>
    <dbReference type="NCBI Taxonomy" id="516989"/>
    <lineage>
        <taxon>Eukaryota</taxon>
        <taxon>Fungi</taxon>
        <taxon>Dikarya</taxon>
        <taxon>Ascomycota</taxon>
        <taxon>Pezizomycotina</taxon>
        <taxon>Sordariomycetes</taxon>
        <taxon>Sordariomycetidae</taxon>
        <taxon>Sordariales</taxon>
        <taxon>Lasiosphaeriaceae</taxon>
        <taxon>Apodospora</taxon>
    </lineage>
</organism>
<evidence type="ECO:0000313" key="4">
    <source>
        <dbReference type="EMBL" id="KAK3316792.1"/>
    </source>
</evidence>
<dbReference type="Pfam" id="PF12796">
    <property type="entry name" value="Ank_2"/>
    <property type="match status" value="1"/>
</dbReference>
<proteinExistence type="predicted"/>
<reference evidence="4" key="1">
    <citation type="journal article" date="2023" name="Mol. Phylogenet. Evol.">
        <title>Genome-scale phylogeny and comparative genomics of the fungal order Sordariales.</title>
        <authorList>
            <person name="Hensen N."/>
            <person name="Bonometti L."/>
            <person name="Westerberg I."/>
            <person name="Brannstrom I.O."/>
            <person name="Guillou S."/>
            <person name="Cros-Aarteil S."/>
            <person name="Calhoun S."/>
            <person name="Haridas S."/>
            <person name="Kuo A."/>
            <person name="Mondo S."/>
            <person name="Pangilinan J."/>
            <person name="Riley R."/>
            <person name="LaButti K."/>
            <person name="Andreopoulos B."/>
            <person name="Lipzen A."/>
            <person name="Chen C."/>
            <person name="Yan M."/>
            <person name="Daum C."/>
            <person name="Ng V."/>
            <person name="Clum A."/>
            <person name="Steindorff A."/>
            <person name="Ohm R.A."/>
            <person name="Martin F."/>
            <person name="Silar P."/>
            <person name="Natvig D.O."/>
            <person name="Lalanne C."/>
            <person name="Gautier V."/>
            <person name="Ament-Velasquez S.L."/>
            <person name="Kruys A."/>
            <person name="Hutchinson M.I."/>
            <person name="Powell A.J."/>
            <person name="Barry K."/>
            <person name="Miller A.N."/>
            <person name="Grigoriev I.V."/>
            <person name="Debuchy R."/>
            <person name="Gladieux P."/>
            <person name="Hiltunen Thoren M."/>
            <person name="Johannesson H."/>
        </authorList>
    </citation>
    <scope>NUCLEOTIDE SEQUENCE</scope>
    <source>
        <strain evidence="4">CBS 118394</strain>
    </source>
</reference>
<dbReference type="Proteomes" id="UP001283341">
    <property type="component" value="Unassembled WGS sequence"/>
</dbReference>
<feature type="repeat" description="ANK" evidence="3">
    <location>
        <begin position="115"/>
        <end position="147"/>
    </location>
</feature>
<dbReference type="InterPro" id="IPR036770">
    <property type="entry name" value="Ankyrin_rpt-contain_sf"/>
</dbReference>
<dbReference type="PANTHER" id="PTHR24198:SF165">
    <property type="entry name" value="ANKYRIN REPEAT-CONTAINING PROTEIN-RELATED"/>
    <property type="match status" value="1"/>
</dbReference>
<gene>
    <name evidence="4" type="ORF">B0H66DRAFT_500359</name>
</gene>
<keyword evidence="5" id="KW-1185">Reference proteome</keyword>
<evidence type="ECO:0000256" key="2">
    <source>
        <dbReference type="ARBA" id="ARBA00023043"/>
    </source>
</evidence>
<dbReference type="PROSITE" id="PS50297">
    <property type="entry name" value="ANK_REP_REGION"/>
    <property type="match status" value="1"/>
</dbReference>
<evidence type="ECO:0000313" key="5">
    <source>
        <dbReference type="Proteomes" id="UP001283341"/>
    </source>
</evidence>
<dbReference type="InterPro" id="IPR002110">
    <property type="entry name" value="Ankyrin_rpt"/>
</dbReference>
<name>A0AAE0I1I7_9PEZI</name>
<feature type="repeat" description="ANK" evidence="3">
    <location>
        <begin position="149"/>
        <end position="181"/>
    </location>
</feature>
<protein>
    <submittedName>
        <fullName evidence="4">Ankyrin repeat-containing domain protein</fullName>
    </submittedName>
</protein>
<dbReference type="EMBL" id="JAUEDM010000005">
    <property type="protein sequence ID" value="KAK3316792.1"/>
    <property type="molecule type" value="Genomic_DNA"/>
</dbReference>
<evidence type="ECO:0000256" key="3">
    <source>
        <dbReference type="PROSITE-ProRule" id="PRU00023"/>
    </source>
</evidence>
<keyword evidence="2 3" id="KW-0040">ANK repeat</keyword>
<dbReference type="SMART" id="SM00248">
    <property type="entry name" value="ANK"/>
    <property type="match status" value="3"/>
</dbReference>
<evidence type="ECO:0000256" key="1">
    <source>
        <dbReference type="ARBA" id="ARBA00022737"/>
    </source>
</evidence>
<dbReference type="PROSITE" id="PS50088">
    <property type="entry name" value="ANK_REPEAT"/>
    <property type="match status" value="3"/>
</dbReference>
<accession>A0AAE0I1I7</accession>
<comment type="caution">
    <text evidence="4">The sequence shown here is derived from an EMBL/GenBank/DDBJ whole genome shotgun (WGS) entry which is preliminary data.</text>
</comment>
<feature type="non-terminal residue" evidence="4">
    <location>
        <position position="205"/>
    </location>
</feature>
<dbReference type="PANTHER" id="PTHR24198">
    <property type="entry name" value="ANKYRIN REPEAT AND PROTEIN KINASE DOMAIN-CONTAINING PROTEIN"/>
    <property type="match status" value="1"/>
</dbReference>
<dbReference type="AlphaFoldDB" id="A0AAE0I1I7"/>
<sequence>MNATAHSNPGSNLLNNVDLIVRRIYVSSESVRQEKPPVAFSTKRDLERHRKTHVPNAERVPCPYCTGSVGGLDSLGRHIAGLHPEELTVAAANGDEDLVKNLIENGAEIDMTTWKGETLMALAAANGHLPIVAFLLEQEAHIELSSGASGLTPLHWAAQNGHEAVVRLLLDRGAGIEAGERDWGSPLGLAVEGRHDATVKLLVEK</sequence>
<keyword evidence="1" id="KW-0677">Repeat</keyword>
<feature type="repeat" description="ANK" evidence="3">
    <location>
        <begin position="87"/>
        <end position="114"/>
    </location>
</feature>
<reference evidence="4" key="2">
    <citation type="submission" date="2023-06" db="EMBL/GenBank/DDBJ databases">
        <authorList>
            <consortium name="Lawrence Berkeley National Laboratory"/>
            <person name="Haridas S."/>
            <person name="Hensen N."/>
            <person name="Bonometti L."/>
            <person name="Westerberg I."/>
            <person name="Brannstrom I.O."/>
            <person name="Guillou S."/>
            <person name="Cros-Aarteil S."/>
            <person name="Calhoun S."/>
            <person name="Kuo A."/>
            <person name="Mondo S."/>
            <person name="Pangilinan J."/>
            <person name="Riley R."/>
            <person name="Labutti K."/>
            <person name="Andreopoulos B."/>
            <person name="Lipzen A."/>
            <person name="Chen C."/>
            <person name="Yanf M."/>
            <person name="Daum C."/>
            <person name="Ng V."/>
            <person name="Clum A."/>
            <person name="Steindorff A."/>
            <person name="Ohm R."/>
            <person name="Martin F."/>
            <person name="Silar P."/>
            <person name="Natvig D."/>
            <person name="Lalanne C."/>
            <person name="Gautier V."/>
            <person name="Ament-Velasquez S.L."/>
            <person name="Kruys A."/>
            <person name="Hutchinson M.I."/>
            <person name="Powell A.J."/>
            <person name="Barry K."/>
            <person name="Miller A.N."/>
            <person name="Grigoriev I.V."/>
            <person name="Debuchy R."/>
            <person name="Gladieux P."/>
            <person name="Thoren M.H."/>
            <person name="Johannesson H."/>
        </authorList>
    </citation>
    <scope>NUCLEOTIDE SEQUENCE</scope>
    <source>
        <strain evidence="4">CBS 118394</strain>
    </source>
</reference>
<dbReference type="Gene3D" id="3.30.160.60">
    <property type="entry name" value="Classic Zinc Finger"/>
    <property type="match status" value="1"/>
</dbReference>
<dbReference type="Gene3D" id="1.25.40.20">
    <property type="entry name" value="Ankyrin repeat-containing domain"/>
    <property type="match status" value="2"/>
</dbReference>